<evidence type="ECO:0000256" key="4">
    <source>
        <dbReference type="ARBA" id="ARBA00022840"/>
    </source>
</evidence>
<evidence type="ECO:0000256" key="3">
    <source>
        <dbReference type="ARBA" id="ARBA00022777"/>
    </source>
</evidence>
<dbReference type="PANTHER" id="PTHR43065">
    <property type="entry name" value="SENSOR HISTIDINE KINASE"/>
    <property type="match status" value="1"/>
</dbReference>
<feature type="domain" description="Histidine kinase" evidence="7">
    <location>
        <begin position="489"/>
        <end position="691"/>
    </location>
</feature>
<dbReference type="SUPFAM" id="SSF55781">
    <property type="entry name" value="GAF domain-like"/>
    <property type="match status" value="1"/>
</dbReference>
<feature type="transmembrane region" description="Helical" evidence="6">
    <location>
        <begin position="41"/>
        <end position="62"/>
    </location>
</feature>
<feature type="transmembrane region" description="Helical" evidence="6">
    <location>
        <begin position="74"/>
        <end position="93"/>
    </location>
</feature>
<evidence type="ECO:0000256" key="6">
    <source>
        <dbReference type="SAM" id="Phobius"/>
    </source>
</evidence>
<proteinExistence type="predicted"/>
<protein>
    <submittedName>
        <fullName evidence="8">C4-dicarboxylate transport sensor protein DctB</fullName>
        <ecNumber evidence="8">2.7.13.3</ecNumber>
    </submittedName>
</protein>
<dbReference type="Pfam" id="PF01590">
    <property type="entry name" value="GAF"/>
    <property type="match status" value="1"/>
</dbReference>
<dbReference type="PRINTS" id="PR00344">
    <property type="entry name" value="BCTRLSENSOR"/>
</dbReference>
<keyword evidence="1 8" id="KW-0808">Transferase</keyword>
<feature type="transmembrane region" description="Helical" evidence="6">
    <location>
        <begin position="12"/>
        <end position="34"/>
    </location>
</feature>
<evidence type="ECO:0000256" key="2">
    <source>
        <dbReference type="ARBA" id="ARBA00022741"/>
    </source>
</evidence>
<dbReference type="InterPro" id="IPR004358">
    <property type="entry name" value="Sig_transdc_His_kin-like_C"/>
</dbReference>
<evidence type="ECO:0000256" key="1">
    <source>
        <dbReference type="ARBA" id="ARBA00022679"/>
    </source>
</evidence>
<accession>A0A1J5T4N4</accession>
<sequence length="699" mass="76461">MSSLPSFSTDLATWSYGVATLGFAAFTLQLGLGWRGGARGGWVLTAIAFSACWAATETLYAITGLQGFGITANLFDTLRICAWFGFLLSLLFYSTQHQSGKWKRVPLWVAGSIGVLVAASLGLIFAPLLDPAILGVVARLSFFTSLALTIVGLTLIEQFYRNLPAQSRWGVKPLCLGLGGMFCFDLYMFTEALLFNQIDVDVWTSRGIANLFVVPFVAVSSARNKDWTIKISVSRKLVFHSTALFAAGLYLVGIAGIGYYVRYFGGTWGGALEVTFLFGGLLAMGYISISGSLRSKLRVLVNKNFFSYRYDYREEWLRFTQSLAAVNPHVGLLEQPIKALADLLESPGGSLWLADPSGSFAQVSRMNMPNIDELEPRTGALTSFLAGTHWVMDLSEFATKPENYPGFEPPLWLQSLENAWLVVPLTSSGELIGFVVLARPRAKIELDWEVLDLLKTAARQAASYIAYTRATEALLESKKFDAFNHMSAFVVHDVKNLVAQLSLLLKNAERHKDNQAFQADMLSTIGHAVERMKQLLTQLRVGSTPDNQPSPVGLASIIGRIGRSRGGFKPPLTVAIDGDIEVMGHADRLERVIGHLVQNAVDATPEDGRIWLKLLRDKGLAIVEVGDTGHGMSREFVRERMFKPFRSTKASGMGIGAYESSKYIGELGGKISVDSQENVGTVVRIELLANEPNVALAQA</sequence>
<dbReference type="InterPro" id="IPR003594">
    <property type="entry name" value="HATPase_dom"/>
</dbReference>
<comment type="caution">
    <text evidence="8">The sequence shown here is derived from an EMBL/GenBank/DDBJ whole genome shotgun (WGS) entry which is preliminary data.</text>
</comment>
<dbReference type="AlphaFoldDB" id="A0A1J5T4N4"/>
<dbReference type="InterPro" id="IPR029016">
    <property type="entry name" value="GAF-like_dom_sf"/>
</dbReference>
<evidence type="ECO:0000259" key="7">
    <source>
        <dbReference type="PROSITE" id="PS50109"/>
    </source>
</evidence>
<keyword evidence="2" id="KW-0547">Nucleotide-binding</keyword>
<feature type="transmembrane region" description="Helical" evidence="6">
    <location>
        <begin position="105"/>
        <end position="126"/>
    </location>
</feature>
<dbReference type="Pfam" id="PF02518">
    <property type="entry name" value="HATPase_c"/>
    <property type="match status" value="1"/>
</dbReference>
<feature type="transmembrane region" description="Helical" evidence="6">
    <location>
        <begin position="237"/>
        <end position="261"/>
    </location>
</feature>
<reference evidence="8" key="1">
    <citation type="submission" date="2016-10" db="EMBL/GenBank/DDBJ databases">
        <title>Sequence of Gallionella enrichment culture.</title>
        <authorList>
            <person name="Poehlein A."/>
            <person name="Muehling M."/>
            <person name="Daniel R."/>
        </authorList>
    </citation>
    <scope>NUCLEOTIDE SEQUENCE</scope>
</reference>
<feature type="transmembrane region" description="Helical" evidence="6">
    <location>
        <begin position="267"/>
        <end position="289"/>
    </location>
</feature>
<feature type="transmembrane region" description="Helical" evidence="6">
    <location>
        <begin position="207"/>
        <end position="225"/>
    </location>
</feature>
<dbReference type="Gene3D" id="1.10.287.130">
    <property type="match status" value="1"/>
</dbReference>
<dbReference type="SMART" id="SM00387">
    <property type="entry name" value="HATPase_c"/>
    <property type="match status" value="1"/>
</dbReference>
<evidence type="ECO:0000313" key="8">
    <source>
        <dbReference type="EMBL" id="OIR07110.1"/>
    </source>
</evidence>
<name>A0A1J5T4N4_9ZZZZ</name>
<dbReference type="PANTHER" id="PTHR43065:SF46">
    <property type="entry name" value="C4-DICARBOXYLATE TRANSPORT SENSOR PROTEIN DCTB"/>
    <property type="match status" value="1"/>
</dbReference>
<feature type="transmembrane region" description="Helical" evidence="6">
    <location>
        <begin position="132"/>
        <end position="153"/>
    </location>
</feature>
<feature type="transmembrane region" description="Helical" evidence="6">
    <location>
        <begin position="174"/>
        <end position="195"/>
    </location>
</feature>
<dbReference type="EC" id="2.7.13.3" evidence="8"/>
<dbReference type="SUPFAM" id="SSF55874">
    <property type="entry name" value="ATPase domain of HSP90 chaperone/DNA topoisomerase II/histidine kinase"/>
    <property type="match status" value="1"/>
</dbReference>
<dbReference type="Gene3D" id="3.30.450.40">
    <property type="match status" value="1"/>
</dbReference>
<organism evidence="8">
    <name type="scientific">mine drainage metagenome</name>
    <dbReference type="NCBI Taxonomy" id="410659"/>
    <lineage>
        <taxon>unclassified sequences</taxon>
        <taxon>metagenomes</taxon>
        <taxon>ecological metagenomes</taxon>
    </lineage>
</organism>
<dbReference type="InterPro" id="IPR036890">
    <property type="entry name" value="HATPase_C_sf"/>
</dbReference>
<dbReference type="InterPro" id="IPR014265">
    <property type="entry name" value="XrtA/PrsK"/>
</dbReference>
<keyword evidence="4" id="KW-0067">ATP-binding</keyword>
<dbReference type="InterPro" id="IPR005467">
    <property type="entry name" value="His_kinase_dom"/>
</dbReference>
<dbReference type="GO" id="GO:0004673">
    <property type="term" value="F:protein histidine kinase activity"/>
    <property type="evidence" value="ECO:0007669"/>
    <property type="project" value="UniProtKB-EC"/>
</dbReference>
<dbReference type="Gene3D" id="3.30.565.10">
    <property type="entry name" value="Histidine kinase-like ATPase, C-terminal domain"/>
    <property type="match status" value="1"/>
</dbReference>
<gene>
    <name evidence="8" type="primary">dctB_1</name>
    <name evidence="8" type="ORF">GALL_106990</name>
</gene>
<dbReference type="PROSITE" id="PS50109">
    <property type="entry name" value="HIS_KIN"/>
    <property type="match status" value="1"/>
</dbReference>
<dbReference type="GO" id="GO:0005524">
    <property type="term" value="F:ATP binding"/>
    <property type="evidence" value="ECO:0007669"/>
    <property type="project" value="UniProtKB-KW"/>
</dbReference>
<keyword evidence="6" id="KW-0472">Membrane</keyword>
<keyword evidence="6" id="KW-0812">Transmembrane</keyword>
<dbReference type="GO" id="GO:0000160">
    <property type="term" value="P:phosphorelay signal transduction system"/>
    <property type="evidence" value="ECO:0007669"/>
    <property type="project" value="UniProtKB-KW"/>
</dbReference>
<dbReference type="InterPro" id="IPR003018">
    <property type="entry name" value="GAF"/>
</dbReference>
<dbReference type="NCBIfam" id="TIGR02916">
    <property type="entry name" value="PEP_his_kin"/>
    <property type="match status" value="1"/>
</dbReference>
<keyword evidence="6" id="KW-1133">Transmembrane helix</keyword>
<dbReference type="EMBL" id="MLJW01000039">
    <property type="protein sequence ID" value="OIR07110.1"/>
    <property type="molecule type" value="Genomic_DNA"/>
</dbReference>
<keyword evidence="5" id="KW-0902">Two-component regulatory system</keyword>
<evidence type="ECO:0000256" key="5">
    <source>
        <dbReference type="ARBA" id="ARBA00023012"/>
    </source>
</evidence>
<keyword evidence="3" id="KW-0418">Kinase</keyword>